<dbReference type="InterPro" id="IPR013344">
    <property type="entry name" value="RNR_NrdJ/NrdZ"/>
</dbReference>
<keyword evidence="5 13" id="KW-0846">Cobalamin</keyword>
<dbReference type="Pfam" id="PF08471">
    <property type="entry name" value="Ribonuc_red_2_N"/>
    <property type="match status" value="1"/>
</dbReference>
<evidence type="ECO:0000256" key="4">
    <source>
        <dbReference type="ARBA" id="ARBA00014409"/>
    </source>
</evidence>
<dbReference type="InterPro" id="IPR029072">
    <property type="entry name" value="YebC-like"/>
</dbReference>
<accession>A0A4Q0MJT4</accession>
<evidence type="ECO:0000256" key="9">
    <source>
        <dbReference type="ARBA" id="ARBA00023157"/>
    </source>
</evidence>
<dbReference type="GO" id="GO:0071897">
    <property type="term" value="P:DNA biosynthetic process"/>
    <property type="evidence" value="ECO:0007669"/>
    <property type="project" value="UniProtKB-KW"/>
</dbReference>
<feature type="domain" description="Ribonucleotide reductase large subunit C-terminal" evidence="15">
    <location>
        <begin position="198"/>
        <end position="748"/>
    </location>
</feature>
<name>A0A4Q0MJT4_9HYPH</name>
<dbReference type="GO" id="GO:0031419">
    <property type="term" value="F:cobalamin binding"/>
    <property type="evidence" value="ECO:0007669"/>
    <property type="project" value="UniProtKB-KW"/>
</dbReference>
<evidence type="ECO:0000313" key="18">
    <source>
        <dbReference type="EMBL" id="RXF73834.1"/>
    </source>
</evidence>
<evidence type="ECO:0000313" key="19">
    <source>
        <dbReference type="Proteomes" id="UP000289708"/>
    </source>
</evidence>
<evidence type="ECO:0000256" key="14">
    <source>
        <dbReference type="SAM" id="MobiDB-lite"/>
    </source>
</evidence>
<dbReference type="GO" id="GO:0004748">
    <property type="term" value="F:ribonucleoside-diphosphate reductase activity, thioredoxin disulfide as acceptor"/>
    <property type="evidence" value="ECO:0007669"/>
    <property type="project" value="UniProtKB-EC"/>
</dbReference>
<dbReference type="CDD" id="cd02888">
    <property type="entry name" value="RNR_II_dimer"/>
    <property type="match status" value="1"/>
</dbReference>
<evidence type="ECO:0000259" key="16">
    <source>
        <dbReference type="Pfam" id="PF08471"/>
    </source>
</evidence>
<dbReference type="EMBL" id="RYFI01000006">
    <property type="protein sequence ID" value="RXF73834.1"/>
    <property type="molecule type" value="Genomic_DNA"/>
</dbReference>
<protein>
    <recommendedName>
        <fullName evidence="4 13">Vitamin B12-dependent ribonucleotide reductase</fullName>
        <ecNumber evidence="3 13">1.17.4.1</ecNumber>
    </recommendedName>
</protein>
<dbReference type="Proteomes" id="UP000289708">
    <property type="component" value="Unassembled WGS sequence"/>
</dbReference>
<comment type="catalytic activity">
    <reaction evidence="12 13">
        <text>a 2'-deoxyribonucleoside 5'-diphosphate + [thioredoxin]-disulfide + H2O = a ribonucleoside 5'-diphosphate + [thioredoxin]-dithiol</text>
        <dbReference type="Rhea" id="RHEA:23252"/>
        <dbReference type="Rhea" id="RHEA-COMP:10698"/>
        <dbReference type="Rhea" id="RHEA-COMP:10700"/>
        <dbReference type="ChEBI" id="CHEBI:15377"/>
        <dbReference type="ChEBI" id="CHEBI:29950"/>
        <dbReference type="ChEBI" id="CHEBI:50058"/>
        <dbReference type="ChEBI" id="CHEBI:57930"/>
        <dbReference type="ChEBI" id="CHEBI:73316"/>
        <dbReference type="EC" id="1.17.4.1"/>
    </reaction>
</comment>
<evidence type="ECO:0000256" key="13">
    <source>
        <dbReference type="RuleBase" id="RU364064"/>
    </source>
</evidence>
<feature type="compositionally biased region" description="Low complexity" evidence="14">
    <location>
        <begin position="1151"/>
        <end position="1162"/>
    </location>
</feature>
<dbReference type="SUPFAM" id="SSF75625">
    <property type="entry name" value="YebC-like"/>
    <property type="match status" value="1"/>
</dbReference>
<dbReference type="EC" id="1.17.4.1" evidence="3 13"/>
<dbReference type="InterPro" id="IPR024434">
    <property type="entry name" value="TSCPD_dom"/>
</dbReference>
<organism evidence="18 19">
    <name type="scientific">Hansschlegelia zhihuaiae</name>
    <dbReference type="NCBI Taxonomy" id="405005"/>
    <lineage>
        <taxon>Bacteria</taxon>
        <taxon>Pseudomonadati</taxon>
        <taxon>Pseudomonadota</taxon>
        <taxon>Alphaproteobacteria</taxon>
        <taxon>Hyphomicrobiales</taxon>
        <taxon>Methylopilaceae</taxon>
        <taxon>Hansschlegelia</taxon>
    </lineage>
</organism>
<dbReference type="FunFam" id="3.20.70.20:FF:000016">
    <property type="entry name" value="Vitamin B12-dependent ribonucleotide reductase"/>
    <property type="match status" value="1"/>
</dbReference>
<evidence type="ECO:0000256" key="6">
    <source>
        <dbReference type="ARBA" id="ARBA00022634"/>
    </source>
</evidence>
<feature type="domain" description="Ribonucleotide reductase class II vitamin B12-dependent N-terminal" evidence="16">
    <location>
        <begin position="22"/>
        <end position="147"/>
    </location>
</feature>
<evidence type="ECO:0000259" key="15">
    <source>
        <dbReference type="Pfam" id="PF02867"/>
    </source>
</evidence>
<dbReference type="InterPro" id="IPR000788">
    <property type="entry name" value="RNR_lg_C"/>
</dbReference>
<dbReference type="InterPro" id="IPR013678">
    <property type="entry name" value="RNR_2_N"/>
</dbReference>
<keyword evidence="6 13" id="KW-0237">DNA synthesis</keyword>
<evidence type="ECO:0000256" key="7">
    <source>
        <dbReference type="ARBA" id="ARBA00022741"/>
    </source>
</evidence>
<dbReference type="Gene3D" id="3.20.70.20">
    <property type="match status" value="3"/>
</dbReference>
<dbReference type="FunFam" id="3.20.70.20:FF:000017">
    <property type="entry name" value="Vitamin B12-dependent ribonucleotide reductase"/>
    <property type="match status" value="1"/>
</dbReference>
<evidence type="ECO:0000259" key="17">
    <source>
        <dbReference type="Pfam" id="PF12637"/>
    </source>
</evidence>
<dbReference type="PANTHER" id="PTHR43371:SF1">
    <property type="entry name" value="RIBONUCLEOSIDE-DIPHOSPHATE REDUCTASE"/>
    <property type="match status" value="1"/>
</dbReference>
<comment type="function">
    <text evidence="11 13">Catalyzes the reduction of ribonucleotides to deoxyribonucleotides. May function to provide a pool of deoxyribonucleotide precursors for DNA repair during oxygen limitation and/or for immediate growth after restoration of oxygen.</text>
</comment>
<comment type="caution">
    <text evidence="18">The sequence shown here is derived from an EMBL/GenBank/DDBJ whole genome shotgun (WGS) entry which is preliminary data.</text>
</comment>
<feature type="compositionally biased region" description="Low complexity" evidence="14">
    <location>
        <begin position="1123"/>
        <end position="1137"/>
    </location>
</feature>
<reference evidence="18 19" key="1">
    <citation type="submission" date="2018-12" db="EMBL/GenBank/DDBJ databases">
        <title>bacterium Hansschlegelia zhihuaiae S113.</title>
        <authorList>
            <person name="He J."/>
        </authorList>
    </citation>
    <scope>NUCLEOTIDE SEQUENCE [LARGE SCALE GENOMIC DNA]</scope>
    <source>
        <strain evidence="18 19">S 113</strain>
    </source>
</reference>
<feature type="domain" description="Ribonucleotide reductase large subunit C-terminal" evidence="15">
    <location>
        <begin position="807"/>
        <end position="912"/>
    </location>
</feature>
<sequence length="1236" mass="134326">MRIERRYTKAGQSPYAEIAFRKATSEIRNPDGSVVFRAADIDVPEAWSQVAADILAQKYFRKAGVPARLRPVEENTVPSWLWRHEADEEALVQLPEQERYVGEDDARQVFTRLAGTWTYWGWCEGYFDGEEDARAFFDELCYMLATQKAAPNSPQWFNTGLHWAYGIDGPSQGHFYADHRTGEVRPSASSYERPQPHACFIQGVSDDLVNEGGIMDLWVREARLFKYGSGTGSNFSQLRGEGEKLSGGGRSSGLMSFLKIGDRAAGAIKSGGTTRRAAKMVVVDADHPDIQTYVSWKVKEEQKVAALVTGSKVVKRHLKAILKACVNCEGSGSDCCDPEKNPALKREVKLARKSQVFDALIKRVLQMAAQGEEDIDLETFTTDWDGEAYLTVAGQNSNNSVRVTDDFLRAVETDGEWNLIGRTTGKVTKTLKARGLWDQISYAAWACADPGIQYHTTVNDWHTCPASGPIRASNPCSEYMFLDDTACNLASLNLLQFRRADKTFDVEAYAHACRLWTVVLEISVLMAQFPSRQIAALSWKFRTLGLGYANIGGLLMSSGIAYDSPHARALCGALSALMTGVAYATSAEMAGELGAFDGYPENREHMLRVIRNHARAARGEAAGYEALSTLPVPLDVAALPGSEVVTAAQEAWSRALSLGELNGFRNAQVSVVAPTGTIGLVMDCDTTGIEPDFALVKFKKLAGGGYFKIINRAVPEALRALGYAEHQIAEIEAYAVGHGSMRQAPGVNPVTLRAKGFSDEAIETLEGSAKSAFDIKFIFNKWTLGEAFLTQGLKVPAEKLDDPAFDLLAHLGFSKAEIEAANTHVCGAMTVEGAPHLRPEHYPVFDCANPCGRTGKRFLSVESHIRMMAAAQPFISGAISKTINMPNDATIEDCSEAYKLSWKLALKANALYRDGSKLSQPLSAQLIAEDAEEDDAVEALVAQPAAARTAQVIEKIVERVQLVREREKLPNRRRGYTQKAIVGGHKIYLKTGEYDDGRLGEIFLDMHKEGAAFRSVMNNFAIAVSLGLQYGVPLEEYVEAFTFTRFEPNGFVQGNDTIKNATSILDYVFRELAISYLSRYDLAHVDPSDMTPDSIGTGVAQDKAPPAPVSKGLVRGRQLTAVPSPSGEPKSSGPTGSAASSNVTAIGGRPATSAMSSGAATALKREPRVETPALGHLAWEAPKEPAPVAKSADARRAEARLKGYEGENCSECGNFTMVRNGTCLKCDTCGSTSGCS</sequence>
<dbReference type="Pfam" id="PF02867">
    <property type="entry name" value="Ribonuc_red_lgC"/>
    <property type="match status" value="2"/>
</dbReference>
<dbReference type="PANTHER" id="PTHR43371">
    <property type="entry name" value="VITAMIN B12-DEPENDENT RIBONUCLEOTIDE REDUCTASE"/>
    <property type="match status" value="1"/>
</dbReference>
<feature type="domain" description="TSCPD" evidence="17">
    <location>
        <begin position="969"/>
        <end position="1074"/>
    </location>
</feature>
<dbReference type="Pfam" id="PF12637">
    <property type="entry name" value="TSCPD"/>
    <property type="match status" value="1"/>
</dbReference>
<keyword evidence="9" id="KW-1015">Disulfide bond</keyword>
<comment type="cofactor">
    <cofactor evidence="1 13">
        <name>adenosylcob(III)alamin</name>
        <dbReference type="ChEBI" id="CHEBI:18408"/>
    </cofactor>
</comment>
<dbReference type="GO" id="GO:0050897">
    <property type="term" value="F:cobalt ion binding"/>
    <property type="evidence" value="ECO:0007669"/>
    <property type="project" value="InterPro"/>
</dbReference>
<dbReference type="SUPFAM" id="SSF51998">
    <property type="entry name" value="PFL-like glycyl radical enzymes"/>
    <property type="match status" value="1"/>
</dbReference>
<gene>
    <name evidence="18" type="ORF">EK403_07600</name>
</gene>
<dbReference type="NCBIfam" id="NF005736">
    <property type="entry name" value="PRK07562.1"/>
    <property type="match status" value="1"/>
</dbReference>
<keyword evidence="8 13" id="KW-0560">Oxidoreductase</keyword>
<comment type="similarity">
    <text evidence="2 13">Belongs to the ribonucleoside diphosphate reductase class-2 family.</text>
</comment>
<evidence type="ECO:0000256" key="8">
    <source>
        <dbReference type="ARBA" id="ARBA00023002"/>
    </source>
</evidence>
<dbReference type="OrthoDB" id="9762933at2"/>
<evidence type="ECO:0000256" key="5">
    <source>
        <dbReference type="ARBA" id="ARBA00022628"/>
    </source>
</evidence>
<dbReference type="NCBIfam" id="TIGR02504">
    <property type="entry name" value="NrdJ_Z"/>
    <property type="match status" value="1"/>
</dbReference>
<evidence type="ECO:0000256" key="2">
    <source>
        <dbReference type="ARBA" id="ARBA00007405"/>
    </source>
</evidence>
<dbReference type="InterPro" id="IPR050862">
    <property type="entry name" value="RdRp_reductase_class-2"/>
</dbReference>
<evidence type="ECO:0000256" key="11">
    <source>
        <dbReference type="ARBA" id="ARBA00025437"/>
    </source>
</evidence>
<dbReference type="GO" id="GO:0000166">
    <property type="term" value="F:nucleotide binding"/>
    <property type="evidence" value="ECO:0007669"/>
    <property type="project" value="UniProtKB-KW"/>
</dbReference>
<evidence type="ECO:0000256" key="3">
    <source>
        <dbReference type="ARBA" id="ARBA00012274"/>
    </source>
</evidence>
<evidence type="ECO:0000256" key="1">
    <source>
        <dbReference type="ARBA" id="ARBA00001922"/>
    </source>
</evidence>
<keyword evidence="7 13" id="KW-0547">Nucleotide-binding</keyword>
<evidence type="ECO:0000256" key="12">
    <source>
        <dbReference type="ARBA" id="ARBA00047754"/>
    </source>
</evidence>
<keyword evidence="10 13" id="KW-0170">Cobalt</keyword>
<evidence type="ECO:0000256" key="10">
    <source>
        <dbReference type="ARBA" id="ARBA00023285"/>
    </source>
</evidence>
<keyword evidence="19" id="KW-1185">Reference proteome</keyword>
<dbReference type="AlphaFoldDB" id="A0A4Q0MJT4"/>
<proteinExistence type="inferred from homology"/>
<dbReference type="RefSeq" id="WP_128776907.1">
    <property type="nucleotide sequence ID" value="NZ_RYFI01000006.1"/>
</dbReference>
<feature type="region of interest" description="Disordered" evidence="14">
    <location>
        <begin position="1093"/>
        <end position="1166"/>
    </location>
</feature>